<proteinExistence type="predicted"/>
<keyword evidence="4 6" id="KW-0456">Lyase</keyword>
<dbReference type="InterPro" id="IPR005921">
    <property type="entry name" value="HutH"/>
</dbReference>
<evidence type="ECO:0000256" key="2">
    <source>
        <dbReference type="ARBA" id="ARBA00012994"/>
    </source>
</evidence>
<evidence type="ECO:0000256" key="5">
    <source>
        <dbReference type="ARBA" id="ARBA00049269"/>
    </source>
</evidence>
<accession>A0A3B0SPS5</accession>
<dbReference type="Gene3D" id="1.20.200.10">
    <property type="entry name" value="Fumarase/aspartase (Central domain)"/>
    <property type="match status" value="1"/>
</dbReference>
<dbReference type="SUPFAM" id="SSF48557">
    <property type="entry name" value="L-aspartase-like"/>
    <property type="match status" value="1"/>
</dbReference>
<sequence length="512" mass="53366">MSASVVELTSSGASFADVLGVARGHATVELSNDAIASIVASRQRIDDMVERGEPVYGVTTGFGALAHTLVPAEKRAELQRSLLLSHAAGMGAPVEREVVRAMMFLRARTLCRGYSGVSLGVVEQIVALLNADVFPVVPEYGSLGASGDLAPLAHAATVLIGEGLVHTAEGTESGADALRRIGRGPVELGAKDGLALINGTDGILGMLVMAITDIEMLLKTGEVAAAMTVEGLLGTTRPFARELQVLRPQVGQSDSAANLVTLLADSPIVASHRHNDPRVQDAYSVRCTPQVMGAARDTLAFARTTAERELLSAIDNPVVLDDGRIESCGNFHGAPLGYACDFLAIALADVSALAERRLDRMLDVTRSEGLPAFLAPDAGVNSGLMIAHYTAAAIVAVNRRLAVPASADTLPTSASQEDHVSMGWAAARKLRTVIGNLARVIAIELVAAAHAIDFRRPIRPAAATARAVDLIRDHVAEAGPDRFLAPDLAAVEQLVLSGAILDAAEGVTGPLR</sequence>
<dbReference type="Pfam" id="PF00221">
    <property type="entry name" value="Lyase_aromatic"/>
    <property type="match status" value="1"/>
</dbReference>
<comment type="catalytic activity">
    <reaction evidence="5">
        <text>L-histidine = trans-urocanate + NH4(+)</text>
        <dbReference type="Rhea" id="RHEA:21232"/>
        <dbReference type="ChEBI" id="CHEBI:17771"/>
        <dbReference type="ChEBI" id="CHEBI:28938"/>
        <dbReference type="ChEBI" id="CHEBI:57595"/>
        <dbReference type="EC" id="4.3.1.3"/>
    </reaction>
</comment>
<dbReference type="EMBL" id="UOEK01000455">
    <property type="protein sequence ID" value="VAW08301.1"/>
    <property type="molecule type" value="Genomic_DNA"/>
</dbReference>
<name>A0A3B0SPS5_9ZZZZ</name>
<evidence type="ECO:0000256" key="4">
    <source>
        <dbReference type="ARBA" id="ARBA00023239"/>
    </source>
</evidence>
<keyword evidence="3" id="KW-0369">Histidine metabolism</keyword>
<dbReference type="UniPathway" id="UPA00379">
    <property type="reaction ID" value="UER00549"/>
</dbReference>
<dbReference type="NCBIfam" id="TIGR01225">
    <property type="entry name" value="hutH"/>
    <property type="match status" value="1"/>
</dbReference>
<dbReference type="AlphaFoldDB" id="A0A3B0SPS5"/>
<evidence type="ECO:0000313" key="6">
    <source>
        <dbReference type="EMBL" id="VAW08301.1"/>
    </source>
</evidence>
<dbReference type="PROSITE" id="PS00488">
    <property type="entry name" value="PAL_HISTIDASE"/>
    <property type="match status" value="1"/>
</dbReference>
<dbReference type="InterPro" id="IPR024083">
    <property type="entry name" value="Fumarase/histidase_N"/>
</dbReference>
<evidence type="ECO:0000256" key="1">
    <source>
        <dbReference type="ARBA" id="ARBA00005113"/>
    </source>
</evidence>
<dbReference type="GO" id="GO:0019557">
    <property type="term" value="P:L-histidine catabolic process to glutamate and formate"/>
    <property type="evidence" value="ECO:0007669"/>
    <property type="project" value="UniProtKB-UniPathway"/>
</dbReference>
<comment type="pathway">
    <text evidence="1">Amino-acid degradation; L-histidine degradation into L-glutamate; N-formimidoyl-L-glutamate from L-histidine: step 1/3.</text>
</comment>
<dbReference type="EC" id="4.3.1.3" evidence="2"/>
<protein>
    <recommendedName>
        <fullName evidence="2">histidine ammonia-lyase</fullName>
        <ecNumber evidence="2">4.3.1.3</ecNumber>
    </recommendedName>
</protein>
<dbReference type="PANTHER" id="PTHR10362">
    <property type="entry name" value="HISTIDINE AMMONIA-LYASE"/>
    <property type="match status" value="1"/>
</dbReference>
<dbReference type="Gene3D" id="1.10.275.10">
    <property type="entry name" value="Fumarase/aspartase (N-terminal domain)"/>
    <property type="match status" value="1"/>
</dbReference>
<dbReference type="GO" id="GO:0004397">
    <property type="term" value="F:histidine ammonia-lyase activity"/>
    <property type="evidence" value="ECO:0007669"/>
    <property type="project" value="UniProtKB-EC"/>
</dbReference>
<dbReference type="GO" id="GO:0019556">
    <property type="term" value="P:L-histidine catabolic process to glutamate and formamide"/>
    <property type="evidence" value="ECO:0007669"/>
    <property type="project" value="UniProtKB-UniPathway"/>
</dbReference>
<dbReference type="InterPro" id="IPR022313">
    <property type="entry name" value="Phe/His_NH3-lyase_AS"/>
</dbReference>
<dbReference type="NCBIfam" id="NF006871">
    <property type="entry name" value="PRK09367.1"/>
    <property type="match status" value="1"/>
</dbReference>
<evidence type="ECO:0000256" key="3">
    <source>
        <dbReference type="ARBA" id="ARBA00022808"/>
    </source>
</evidence>
<gene>
    <name evidence="6" type="ORF">MNBD_ACTINO02-1896</name>
</gene>
<dbReference type="CDD" id="cd00332">
    <property type="entry name" value="PAL-HAL"/>
    <property type="match status" value="1"/>
</dbReference>
<dbReference type="GO" id="GO:0005737">
    <property type="term" value="C:cytoplasm"/>
    <property type="evidence" value="ECO:0007669"/>
    <property type="project" value="InterPro"/>
</dbReference>
<dbReference type="InterPro" id="IPR008948">
    <property type="entry name" value="L-Aspartase-like"/>
</dbReference>
<reference evidence="6" key="1">
    <citation type="submission" date="2018-06" db="EMBL/GenBank/DDBJ databases">
        <authorList>
            <person name="Zhirakovskaya E."/>
        </authorList>
    </citation>
    <scope>NUCLEOTIDE SEQUENCE</scope>
</reference>
<organism evidence="6">
    <name type="scientific">hydrothermal vent metagenome</name>
    <dbReference type="NCBI Taxonomy" id="652676"/>
    <lineage>
        <taxon>unclassified sequences</taxon>
        <taxon>metagenomes</taxon>
        <taxon>ecological metagenomes</taxon>
    </lineage>
</organism>
<dbReference type="FunFam" id="1.10.275.10:FF:000005">
    <property type="entry name" value="Histidine ammonia-lyase"/>
    <property type="match status" value="1"/>
</dbReference>
<dbReference type="InterPro" id="IPR001106">
    <property type="entry name" value="Aromatic_Lyase"/>
</dbReference>